<keyword evidence="3" id="KW-1185">Reference proteome</keyword>
<evidence type="ECO:0000313" key="3">
    <source>
        <dbReference type="Proteomes" id="UP000054549"/>
    </source>
</evidence>
<evidence type="ECO:0000313" key="2">
    <source>
        <dbReference type="EMBL" id="KIL54979.1"/>
    </source>
</evidence>
<dbReference type="InParanoid" id="A0A0C2SM25"/>
<feature type="region of interest" description="Disordered" evidence="1">
    <location>
        <begin position="56"/>
        <end position="84"/>
    </location>
</feature>
<accession>A0A0C2SM25</accession>
<name>A0A0C2SM25_AMAMK</name>
<feature type="compositionally biased region" description="Low complexity" evidence="1">
    <location>
        <begin position="56"/>
        <end position="74"/>
    </location>
</feature>
<dbReference type="AlphaFoldDB" id="A0A0C2SM25"/>
<proteinExistence type="predicted"/>
<reference evidence="2 3" key="1">
    <citation type="submission" date="2014-04" db="EMBL/GenBank/DDBJ databases">
        <title>Evolutionary Origins and Diversification of the Mycorrhizal Mutualists.</title>
        <authorList>
            <consortium name="DOE Joint Genome Institute"/>
            <consortium name="Mycorrhizal Genomics Consortium"/>
            <person name="Kohler A."/>
            <person name="Kuo A."/>
            <person name="Nagy L.G."/>
            <person name="Floudas D."/>
            <person name="Copeland A."/>
            <person name="Barry K.W."/>
            <person name="Cichocki N."/>
            <person name="Veneault-Fourrey C."/>
            <person name="LaButti K."/>
            <person name="Lindquist E.A."/>
            <person name="Lipzen A."/>
            <person name="Lundell T."/>
            <person name="Morin E."/>
            <person name="Murat C."/>
            <person name="Riley R."/>
            <person name="Ohm R."/>
            <person name="Sun H."/>
            <person name="Tunlid A."/>
            <person name="Henrissat B."/>
            <person name="Grigoriev I.V."/>
            <person name="Hibbett D.S."/>
            <person name="Martin F."/>
        </authorList>
    </citation>
    <scope>NUCLEOTIDE SEQUENCE [LARGE SCALE GENOMIC DNA]</scope>
    <source>
        <strain evidence="2 3">Koide BX008</strain>
    </source>
</reference>
<dbReference type="Proteomes" id="UP000054549">
    <property type="component" value="Unassembled WGS sequence"/>
</dbReference>
<gene>
    <name evidence="2" type="ORF">M378DRAFT_662576</name>
</gene>
<evidence type="ECO:0000256" key="1">
    <source>
        <dbReference type="SAM" id="MobiDB-lite"/>
    </source>
</evidence>
<sequence length="204" mass="22264">MVHGRMRYPDGSYHGEDNDGMEDFARDVMVELMGNAVETLKMADERESKEVSWLVGSLNGSGSTNGSSTTSTQSPPTIVLNGEPGDPRQIQASSECGMVQPVQGLSCFVTATACKHVTASMPPGPEVNRPEFDHKLHGWTQKQLPKNTDQTCREAECEALESPEKTGVPEYIRGAQQLCTKSGIIMSIFYTAFLRLTTGSIIQY</sequence>
<organism evidence="2 3">
    <name type="scientific">Amanita muscaria (strain Koide BX008)</name>
    <dbReference type="NCBI Taxonomy" id="946122"/>
    <lineage>
        <taxon>Eukaryota</taxon>
        <taxon>Fungi</taxon>
        <taxon>Dikarya</taxon>
        <taxon>Basidiomycota</taxon>
        <taxon>Agaricomycotina</taxon>
        <taxon>Agaricomycetes</taxon>
        <taxon>Agaricomycetidae</taxon>
        <taxon>Agaricales</taxon>
        <taxon>Pluteineae</taxon>
        <taxon>Amanitaceae</taxon>
        <taxon>Amanita</taxon>
    </lineage>
</organism>
<dbReference type="OrthoDB" id="26681at2759"/>
<dbReference type="EMBL" id="KN818588">
    <property type="protein sequence ID" value="KIL54979.1"/>
    <property type="molecule type" value="Genomic_DNA"/>
</dbReference>
<protein>
    <submittedName>
        <fullName evidence="2">Uncharacterized protein</fullName>
    </submittedName>
</protein>
<dbReference type="HOGENOM" id="CLU_1342936_0_0_1"/>